<name>A0ABP9AHB4_9PSEU</name>
<proteinExistence type="predicted"/>
<evidence type="ECO:0000313" key="3">
    <source>
        <dbReference type="Proteomes" id="UP001500928"/>
    </source>
</evidence>
<evidence type="ECO:0000259" key="1">
    <source>
        <dbReference type="PROSITE" id="PS51340"/>
    </source>
</evidence>
<dbReference type="SUPFAM" id="SSF50800">
    <property type="entry name" value="PK beta-barrel domain-like"/>
    <property type="match status" value="1"/>
</dbReference>
<dbReference type="PROSITE" id="PS51340">
    <property type="entry name" value="MOSC"/>
    <property type="match status" value="1"/>
</dbReference>
<dbReference type="InterPro" id="IPR005303">
    <property type="entry name" value="MOCOS_middle"/>
</dbReference>
<comment type="caution">
    <text evidence="2">The sequence shown here is derived from an EMBL/GenBank/DDBJ whole genome shotgun (WGS) entry which is preliminary data.</text>
</comment>
<dbReference type="Proteomes" id="UP001500928">
    <property type="component" value="Unassembled WGS sequence"/>
</dbReference>
<feature type="domain" description="MOSC" evidence="1">
    <location>
        <begin position="111"/>
        <end position="298"/>
    </location>
</feature>
<dbReference type="Pfam" id="PF03473">
    <property type="entry name" value="MOSC"/>
    <property type="match status" value="1"/>
</dbReference>
<reference evidence="3" key="1">
    <citation type="journal article" date="2019" name="Int. J. Syst. Evol. Microbiol.">
        <title>The Global Catalogue of Microorganisms (GCM) 10K type strain sequencing project: providing services to taxonomists for standard genome sequencing and annotation.</title>
        <authorList>
            <consortium name="The Broad Institute Genomics Platform"/>
            <consortium name="The Broad Institute Genome Sequencing Center for Infectious Disease"/>
            <person name="Wu L."/>
            <person name="Ma J."/>
        </authorList>
    </citation>
    <scope>NUCLEOTIDE SEQUENCE [LARGE SCALE GENOMIC DNA]</scope>
    <source>
        <strain evidence="3">JCM 17979</strain>
    </source>
</reference>
<dbReference type="SUPFAM" id="SSF141673">
    <property type="entry name" value="MOSC N-terminal domain-like"/>
    <property type="match status" value="1"/>
</dbReference>
<dbReference type="RefSeq" id="WP_345411950.1">
    <property type="nucleotide sequence ID" value="NZ_BAABHO010000007.1"/>
</dbReference>
<dbReference type="InterPro" id="IPR011037">
    <property type="entry name" value="Pyrv_Knase-like_insert_dom_sf"/>
</dbReference>
<sequence length="298" mass="32316">MTIAALYRYPVKSMLGESLSRAVLDERGVLGDRAYAVLDVETGIVASAKVPKRWAKLLAFSAAFAGEPVAGEAAPPVVITFPDGSTRRSDDPDIDQALSDVLGREVELITTPPDGVAFEELWVDIEGVERAELGPEHIIEATTKRQEDTGEAISHFDVAGFAPPGRFYDLCAMHVITESTLQRLRELAPESDFDARRYRPNVVLSDTEPGFVENDWPGREMTLGGDGARLAFSFQTMRCVMTTMAQQDLPEDRNTLRTVAKNNRIDISHPVVGGKWACAGVYADVAAGGEVAVGDPHS</sequence>
<dbReference type="InterPro" id="IPR005302">
    <property type="entry name" value="MoCF_Sase_C"/>
</dbReference>
<accession>A0ABP9AHB4</accession>
<keyword evidence="3" id="KW-1185">Reference proteome</keyword>
<gene>
    <name evidence="2" type="ORF">GCM10023200_12670</name>
</gene>
<dbReference type="EMBL" id="BAABHO010000007">
    <property type="protein sequence ID" value="GAA4780873.1"/>
    <property type="molecule type" value="Genomic_DNA"/>
</dbReference>
<organism evidence="2 3">
    <name type="scientific">Actinomycetospora chlora</name>
    <dbReference type="NCBI Taxonomy" id="663608"/>
    <lineage>
        <taxon>Bacteria</taxon>
        <taxon>Bacillati</taxon>
        <taxon>Actinomycetota</taxon>
        <taxon>Actinomycetes</taxon>
        <taxon>Pseudonocardiales</taxon>
        <taxon>Pseudonocardiaceae</taxon>
        <taxon>Actinomycetospora</taxon>
    </lineage>
</organism>
<evidence type="ECO:0000313" key="2">
    <source>
        <dbReference type="EMBL" id="GAA4780873.1"/>
    </source>
</evidence>
<dbReference type="Pfam" id="PF03476">
    <property type="entry name" value="MOSC_N"/>
    <property type="match status" value="1"/>
</dbReference>
<protein>
    <submittedName>
        <fullName evidence="2">MOSC domain-containing protein</fullName>
    </submittedName>
</protein>